<dbReference type="AlphaFoldDB" id="A0AAW1B356"/>
<keyword evidence="19" id="KW-1185">Reference proteome</keyword>
<dbReference type="InterPro" id="IPR048290">
    <property type="entry name" value="ZP_chr"/>
</dbReference>
<feature type="domain" description="ZP" evidence="17">
    <location>
        <begin position="28"/>
        <end position="289"/>
    </location>
</feature>
<dbReference type="Proteomes" id="UP001474421">
    <property type="component" value="Unassembled WGS sequence"/>
</dbReference>
<dbReference type="PANTHER" id="PTHR11576">
    <property type="entry name" value="ZONA PELLUCIDA SPERM-BINDING PROTEIN 3"/>
    <property type="match status" value="1"/>
</dbReference>
<evidence type="ECO:0000256" key="15">
    <source>
        <dbReference type="ARBA" id="ARBA00030824"/>
    </source>
</evidence>
<comment type="subcellular location">
    <subcellularLocation>
        <location evidence="1">Cell membrane</location>
        <topology evidence="1">Single-pass type I membrane protein</topology>
    </subcellularLocation>
    <subcellularLocation>
        <location evidence="2">Secreted</location>
        <location evidence="2">Extracellular space</location>
        <location evidence="2">Extracellular matrix</location>
    </subcellularLocation>
</comment>
<dbReference type="Pfam" id="PF00100">
    <property type="entry name" value="Zona_pellucida"/>
    <property type="match status" value="1"/>
</dbReference>
<evidence type="ECO:0000256" key="4">
    <source>
        <dbReference type="ARBA" id="ARBA00017980"/>
    </source>
</evidence>
<keyword evidence="10" id="KW-0732">Signal</keyword>
<keyword evidence="13" id="KW-1015">Disulfide bond</keyword>
<dbReference type="GO" id="GO:0005886">
    <property type="term" value="C:plasma membrane"/>
    <property type="evidence" value="ECO:0007669"/>
    <property type="project" value="UniProtKB-SubCell"/>
</dbReference>
<keyword evidence="6" id="KW-0964">Secreted</keyword>
<dbReference type="GO" id="GO:0032190">
    <property type="term" value="F:acrosin binding"/>
    <property type="evidence" value="ECO:0007669"/>
    <property type="project" value="TreeGrafter"/>
</dbReference>
<dbReference type="Gene3D" id="2.60.40.3210">
    <property type="entry name" value="Zona pellucida, ZP-N domain"/>
    <property type="match status" value="1"/>
</dbReference>
<evidence type="ECO:0000256" key="10">
    <source>
        <dbReference type="ARBA" id="ARBA00022729"/>
    </source>
</evidence>
<comment type="similarity">
    <text evidence="3">Belongs to the ZP domain family. ZPC subfamily.</text>
</comment>
<feature type="region of interest" description="Disordered" evidence="16">
    <location>
        <begin position="706"/>
        <end position="727"/>
    </location>
</feature>
<keyword evidence="5" id="KW-1003">Cell membrane</keyword>
<dbReference type="FunFam" id="2.60.40.3210:FF:000001">
    <property type="entry name" value="Zona pellucida sperm-binding protein 3"/>
    <property type="match status" value="1"/>
</dbReference>
<name>A0AAW1B356_CROAD</name>
<proteinExistence type="inferred from homology"/>
<dbReference type="InterPro" id="IPR017977">
    <property type="entry name" value="ZP_dom_CS"/>
</dbReference>
<evidence type="ECO:0000256" key="16">
    <source>
        <dbReference type="SAM" id="MobiDB-lite"/>
    </source>
</evidence>
<evidence type="ECO:0000256" key="14">
    <source>
        <dbReference type="ARBA" id="ARBA00023180"/>
    </source>
</evidence>
<dbReference type="GO" id="GO:2000344">
    <property type="term" value="P:positive regulation of acrosome reaction"/>
    <property type="evidence" value="ECO:0007669"/>
    <property type="project" value="TreeGrafter"/>
</dbReference>
<dbReference type="Gene3D" id="2.60.40.4100">
    <property type="entry name" value="Zona pellucida, ZP-C domain"/>
    <property type="match status" value="1"/>
</dbReference>
<dbReference type="PROSITE" id="PS51034">
    <property type="entry name" value="ZP_2"/>
    <property type="match status" value="1"/>
</dbReference>
<dbReference type="GO" id="GO:0031012">
    <property type="term" value="C:extracellular matrix"/>
    <property type="evidence" value="ECO:0007669"/>
    <property type="project" value="TreeGrafter"/>
</dbReference>
<dbReference type="SMART" id="SM00241">
    <property type="entry name" value="ZP"/>
    <property type="match status" value="1"/>
</dbReference>
<keyword evidence="11" id="KW-1133">Transmembrane helix</keyword>
<dbReference type="InterPro" id="IPR055355">
    <property type="entry name" value="ZP-C"/>
</dbReference>
<reference evidence="18 19" key="1">
    <citation type="journal article" date="2024" name="Proc. Natl. Acad. Sci. U.S.A.">
        <title>The genetic regulatory architecture and epigenomic basis for age-related changes in rattlesnake venom.</title>
        <authorList>
            <person name="Hogan M.P."/>
            <person name="Holding M.L."/>
            <person name="Nystrom G.S."/>
            <person name="Colston T.J."/>
            <person name="Bartlett D.A."/>
            <person name="Mason A.J."/>
            <person name="Ellsworth S.A."/>
            <person name="Rautsaw R.M."/>
            <person name="Lawrence K.C."/>
            <person name="Strickland J.L."/>
            <person name="He B."/>
            <person name="Fraser P."/>
            <person name="Margres M.J."/>
            <person name="Gilbert D.M."/>
            <person name="Gibbs H.L."/>
            <person name="Parkinson C.L."/>
            <person name="Rokyta D.R."/>
        </authorList>
    </citation>
    <scope>NUCLEOTIDE SEQUENCE [LARGE SCALE GENOMIC DNA]</scope>
    <source>
        <strain evidence="18">DRR0105</strain>
    </source>
</reference>
<evidence type="ECO:0000313" key="19">
    <source>
        <dbReference type="Proteomes" id="UP001474421"/>
    </source>
</evidence>
<comment type="caution">
    <text evidence="18">The sequence shown here is derived from an EMBL/GenBank/DDBJ whole genome shotgun (WGS) entry which is preliminary data.</text>
</comment>
<evidence type="ECO:0000313" key="18">
    <source>
        <dbReference type="EMBL" id="KAK9396464.1"/>
    </source>
</evidence>
<keyword evidence="7" id="KW-0272">Extracellular matrix</keyword>
<evidence type="ECO:0000256" key="8">
    <source>
        <dbReference type="ARBA" id="ARBA00022685"/>
    </source>
</evidence>
<evidence type="ECO:0000256" key="1">
    <source>
        <dbReference type="ARBA" id="ARBA00004251"/>
    </source>
</evidence>
<keyword evidence="8" id="KW-0165">Cleavage on pair of basic residues</keyword>
<evidence type="ECO:0000259" key="17">
    <source>
        <dbReference type="PROSITE" id="PS51034"/>
    </source>
</evidence>
<evidence type="ECO:0000256" key="2">
    <source>
        <dbReference type="ARBA" id="ARBA00004498"/>
    </source>
</evidence>
<organism evidence="18 19">
    <name type="scientific">Crotalus adamanteus</name>
    <name type="common">Eastern diamondback rattlesnake</name>
    <dbReference type="NCBI Taxonomy" id="8729"/>
    <lineage>
        <taxon>Eukaryota</taxon>
        <taxon>Metazoa</taxon>
        <taxon>Chordata</taxon>
        <taxon>Craniata</taxon>
        <taxon>Vertebrata</taxon>
        <taxon>Euteleostomi</taxon>
        <taxon>Lepidosauria</taxon>
        <taxon>Squamata</taxon>
        <taxon>Bifurcata</taxon>
        <taxon>Unidentata</taxon>
        <taxon>Episquamata</taxon>
        <taxon>Toxicofera</taxon>
        <taxon>Serpentes</taxon>
        <taxon>Colubroidea</taxon>
        <taxon>Viperidae</taxon>
        <taxon>Crotalinae</taxon>
        <taxon>Crotalus</taxon>
    </lineage>
</organism>
<keyword evidence="12" id="KW-0472">Membrane</keyword>
<evidence type="ECO:0000256" key="3">
    <source>
        <dbReference type="ARBA" id="ARBA00006735"/>
    </source>
</evidence>
<sequence>MLVQKIEPEASSPREDLFPSSLQPITAECAEDEMMIQVHRDLFQTGHFIQAKDLSIRPQACHYSVANESATLIIFKVELHECFQNLQVFDFVLYNVSLYYKPDSASNLTTVKSAEEFPITCHYPWKNNASSSAMQTTGVPFTSAMYEEGKQYFSLRLMTDDWQAEKDSTVYFLGEELHVQADIRKGNHLPLRLFIDTCVVTSKPDGDSDPQYKILDFHGCMIERNSHDVGPSFISPRLRLETLQFTIPASQIARDERSLIYMACHLKVTAAAQEPDFLNKACSFNRERKIWLPIEGSVEICNCCETRGCGSPGNHTSSDTSSLHVPNQRKQMSPAVVDISEGEMEADLMVGPVLIRKAAGNHERDQVGIEEEMLAEDQEASVFPVIETDADYEIGYEFILKADKELYWILHPNKTMKDEVLDMESDDESDEIYSGGGDLNIETSPVEVITITPQDAVLDMGSDDESDEIYSGGGDLNIETSPLEMTTITAQDEVLDMESDDKSDEIYSGGGDLNIETSPLEVTTVISQDEALDMESDDESDEIYSGGGGLNIETSPVEMTTITPQDEVLDMGSDDESDEIYSGSGDLNIETSPVEMSTITAQDKMLDMESDDESDEIYSRDGDLNIETSPLEVTTVISQDEVVDMGFNDKSDQIYSGDGDLNIETSPVEVTTMTPQGNAPEAADLCFPFRCSFCACSHSLKKGKRREKGSEFRATGDGGGRRGRSKRSAEFDLSRDLRCLRVRVVAGLSARVKMAASTAQL</sequence>
<dbReference type="GO" id="GO:0007339">
    <property type="term" value="P:binding of sperm to zona pellucida"/>
    <property type="evidence" value="ECO:0007669"/>
    <property type="project" value="TreeGrafter"/>
</dbReference>
<dbReference type="InterPro" id="IPR055356">
    <property type="entry name" value="ZP-N"/>
</dbReference>
<dbReference type="Pfam" id="PF23344">
    <property type="entry name" value="ZP-N"/>
    <property type="match status" value="1"/>
</dbReference>
<evidence type="ECO:0000256" key="7">
    <source>
        <dbReference type="ARBA" id="ARBA00022530"/>
    </source>
</evidence>
<evidence type="ECO:0000256" key="12">
    <source>
        <dbReference type="ARBA" id="ARBA00023136"/>
    </source>
</evidence>
<keyword evidence="14" id="KW-0325">Glycoprotein</keyword>
<dbReference type="FunFam" id="2.60.40.4100:FF:000002">
    <property type="entry name" value="Zona pellucida sperm-binding protein 3"/>
    <property type="match status" value="1"/>
</dbReference>
<evidence type="ECO:0000256" key="5">
    <source>
        <dbReference type="ARBA" id="ARBA00022475"/>
    </source>
</evidence>
<evidence type="ECO:0000256" key="6">
    <source>
        <dbReference type="ARBA" id="ARBA00022525"/>
    </source>
</evidence>
<dbReference type="PANTHER" id="PTHR11576:SF2">
    <property type="entry name" value="ZONA PELLUCIDA SPERM-BINDING PROTEIN 3"/>
    <property type="match status" value="1"/>
</dbReference>
<dbReference type="PRINTS" id="PR00023">
    <property type="entry name" value="ZPELLUCIDA"/>
</dbReference>
<dbReference type="PROSITE" id="PS00682">
    <property type="entry name" value="ZP_1"/>
    <property type="match status" value="1"/>
</dbReference>
<evidence type="ECO:0000256" key="13">
    <source>
        <dbReference type="ARBA" id="ARBA00023157"/>
    </source>
</evidence>
<keyword evidence="9" id="KW-0812">Transmembrane</keyword>
<dbReference type="EMBL" id="JAOTOJ010000008">
    <property type="protein sequence ID" value="KAK9396464.1"/>
    <property type="molecule type" value="Genomic_DNA"/>
</dbReference>
<gene>
    <name evidence="18" type="ORF">NXF25_019825</name>
</gene>
<dbReference type="GO" id="GO:0035803">
    <property type="term" value="P:egg coat formation"/>
    <property type="evidence" value="ECO:0007669"/>
    <property type="project" value="TreeGrafter"/>
</dbReference>
<evidence type="ECO:0000256" key="11">
    <source>
        <dbReference type="ARBA" id="ARBA00022989"/>
    </source>
</evidence>
<dbReference type="InterPro" id="IPR001507">
    <property type="entry name" value="ZP_dom"/>
</dbReference>
<evidence type="ECO:0000256" key="9">
    <source>
        <dbReference type="ARBA" id="ARBA00022692"/>
    </source>
</evidence>
<feature type="region of interest" description="Disordered" evidence="16">
    <location>
        <begin position="534"/>
        <end position="554"/>
    </location>
</feature>
<dbReference type="InterPro" id="IPR042235">
    <property type="entry name" value="ZP-C_dom"/>
</dbReference>
<accession>A0AAW1B356</accession>
<protein>
    <recommendedName>
        <fullName evidence="4">Zona pellucida sperm-binding protein 3</fullName>
    </recommendedName>
    <alternativeName>
        <fullName evidence="15">Zona pellucida glycoprotein 3</fullName>
    </alternativeName>
</protein>